<comment type="similarity">
    <text evidence="3 8">Belongs to the AB hydrolase superfamily. Lipase family.</text>
</comment>
<dbReference type="InterPro" id="IPR000734">
    <property type="entry name" value="TAG_lipase"/>
</dbReference>
<feature type="chain" id="PRO_5012601813" description="phospholipase A1" evidence="9">
    <location>
        <begin position="20"/>
        <end position="376"/>
    </location>
</feature>
<dbReference type="InterPro" id="IPR029058">
    <property type="entry name" value="AB_hydrolase_fold"/>
</dbReference>
<dbReference type="PANTHER" id="PTHR11610">
    <property type="entry name" value="LIPASE"/>
    <property type="match status" value="1"/>
</dbReference>
<dbReference type="Gene3D" id="3.40.50.1820">
    <property type="entry name" value="alpha/beta hydrolase"/>
    <property type="match status" value="1"/>
</dbReference>
<comment type="caution">
    <text evidence="11">The sequence shown here is derived from an EMBL/GenBank/DDBJ whole genome shotgun (WGS) entry which is preliminary data.</text>
</comment>
<sequence>MRSLFAYFLIVALIDRAFTESAELDCSDTSTSIIGQVFHYFKSDTGHYVDAKFFLSTKSAKTQVYFDVNDWSAIEAAGFNPFKKTVFIIHGYASNGKKPWVVEMTESILYHMDVNVIAVDWSNSSSSWNYVNTARHTQRASRKIFEFLQTIKSHKGAVVKGHKWNILYFIGHSLGSHISGQTAHLLKQDSFWKVERITGLDPAQPCFINVDSSLKIDKAHADFVDIIHTQGGKRDNNEAFGLNAVLGHVDFYVNGGLLQPACSDTYIALNAMICSHKIATKYFTETIDNEMMNICTFDSSAWDGTYADAERLLKLKKKGEICQKCPKMGIEASKSSARGKFIVFTSSSLPYCKFNLVDYDKIKQVLKVGIIFFYVS</sequence>
<protein>
    <recommendedName>
        <fullName evidence="4">phospholipase A1</fullName>
        <ecNumber evidence="4">3.1.1.32</ecNumber>
    </recommendedName>
</protein>
<proteinExistence type="inferred from homology"/>
<evidence type="ECO:0000259" key="10">
    <source>
        <dbReference type="Pfam" id="PF00151"/>
    </source>
</evidence>
<feature type="domain" description="Lipase" evidence="10">
    <location>
        <begin position="45"/>
        <end position="351"/>
    </location>
</feature>
<evidence type="ECO:0000256" key="5">
    <source>
        <dbReference type="ARBA" id="ARBA00022525"/>
    </source>
</evidence>
<dbReference type="InterPro" id="IPR013818">
    <property type="entry name" value="Lipase"/>
</dbReference>
<dbReference type="EMBL" id="NNAY01004533">
    <property type="protein sequence ID" value="OXU17752.1"/>
    <property type="molecule type" value="Genomic_DNA"/>
</dbReference>
<feature type="signal peptide" evidence="9">
    <location>
        <begin position="1"/>
        <end position="19"/>
    </location>
</feature>
<accession>A0A232EHF5</accession>
<dbReference type="PANTHER" id="PTHR11610:SF178">
    <property type="entry name" value="LIPASE MEMBER H-A-LIKE PROTEIN"/>
    <property type="match status" value="1"/>
</dbReference>
<evidence type="ECO:0000256" key="9">
    <source>
        <dbReference type="SAM" id="SignalP"/>
    </source>
</evidence>
<dbReference type="GO" id="GO:0005615">
    <property type="term" value="C:extracellular space"/>
    <property type="evidence" value="ECO:0007669"/>
    <property type="project" value="TreeGrafter"/>
</dbReference>
<reference evidence="11 12" key="1">
    <citation type="journal article" date="2017" name="Curr. Biol.">
        <title>The Evolution of Venom by Co-option of Single-Copy Genes.</title>
        <authorList>
            <person name="Martinson E.O."/>
            <person name="Mrinalini"/>
            <person name="Kelkar Y.D."/>
            <person name="Chang C.H."/>
            <person name="Werren J.H."/>
        </authorList>
    </citation>
    <scope>NUCLEOTIDE SEQUENCE [LARGE SCALE GENOMIC DNA]</scope>
    <source>
        <strain evidence="11 12">Alberta</strain>
        <tissue evidence="11">Whole body</tissue>
    </source>
</reference>
<evidence type="ECO:0000256" key="4">
    <source>
        <dbReference type="ARBA" id="ARBA00013179"/>
    </source>
</evidence>
<dbReference type="GO" id="GO:0008970">
    <property type="term" value="F:phospholipase A1 activity"/>
    <property type="evidence" value="ECO:0007669"/>
    <property type="project" value="UniProtKB-EC"/>
</dbReference>
<gene>
    <name evidence="11" type="ORF">TSAR_014780</name>
</gene>
<name>A0A232EHF5_9HYME</name>
<dbReference type="OrthoDB" id="199913at2759"/>
<dbReference type="Proteomes" id="UP000215335">
    <property type="component" value="Unassembled WGS sequence"/>
</dbReference>
<evidence type="ECO:0000313" key="11">
    <source>
        <dbReference type="EMBL" id="OXU17752.1"/>
    </source>
</evidence>
<evidence type="ECO:0000256" key="2">
    <source>
        <dbReference type="ARBA" id="ARBA00004613"/>
    </source>
</evidence>
<comment type="catalytic activity">
    <reaction evidence="1">
        <text>a 1,2-diacyl-sn-glycero-3-phosphocholine + H2O = a 2-acyl-sn-glycero-3-phosphocholine + a fatty acid + H(+)</text>
        <dbReference type="Rhea" id="RHEA:18689"/>
        <dbReference type="ChEBI" id="CHEBI:15377"/>
        <dbReference type="ChEBI" id="CHEBI:15378"/>
        <dbReference type="ChEBI" id="CHEBI:28868"/>
        <dbReference type="ChEBI" id="CHEBI:57643"/>
        <dbReference type="ChEBI" id="CHEBI:57875"/>
        <dbReference type="EC" id="3.1.1.32"/>
    </reaction>
</comment>
<keyword evidence="7" id="KW-1015">Disulfide bond</keyword>
<evidence type="ECO:0000256" key="7">
    <source>
        <dbReference type="ARBA" id="ARBA00023157"/>
    </source>
</evidence>
<dbReference type="SUPFAM" id="SSF53474">
    <property type="entry name" value="alpha/beta-Hydrolases"/>
    <property type="match status" value="1"/>
</dbReference>
<keyword evidence="12" id="KW-1185">Reference proteome</keyword>
<dbReference type="AlphaFoldDB" id="A0A232EHF5"/>
<dbReference type="Pfam" id="PF00151">
    <property type="entry name" value="Lipase"/>
    <property type="match status" value="1"/>
</dbReference>
<keyword evidence="6" id="KW-0378">Hydrolase</keyword>
<dbReference type="STRING" id="543379.A0A232EHF5"/>
<comment type="subcellular location">
    <subcellularLocation>
        <location evidence="2">Secreted</location>
    </subcellularLocation>
</comment>
<evidence type="ECO:0000256" key="3">
    <source>
        <dbReference type="ARBA" id="ARBA00010701"/>
    </source>
</evidence>
<evidence type="ECO:0000256" key="6">
    <source>
        <dbReference type="ARBA" id="ARBA00022801"/>
    </source>
</evidence>
<dbReference type="EC" id="3.1.1.32" evidence="4"/>
<dbReference type="GO" id="GO:0016042">
    <property type="term" value="P:lipid catabolic process"/>
    <property type="evidence" value="ECO:0007669"/>
    <property type="project" value="TreeGrafter"/>
</dbReference>
<evidence type="ECO:0000256" key="8">
    <source>
        <dbReference type="RuleBase" id="RU004262"/>
    </source>
</evidence>
<evidence type="ECO:0000313" key="12">
    <source>
        <dbReference type="Proteomes" id="UP000215335"/>
    </source>
</evidence>
<keyword evidence="9" id="KW-0732">Signal</keyword>
<organism evidence="11 12">
    <name type="scientific">Trichomalopsis sarcophagae</name>
    <dbReference type="NCBI Taxonomy" id="543379"/>
    <lineage>
        <taxon>Eukaryota</taxon>
        <taxon>Metazoa</taxon>
        <taxon>Ecdysozoa</taxon>
        <taxon>Arthropoda</taxon>
        <taxon>Hexapoda</taxon>
        <taxon>Insecta</taxon>
        <taxon>Pterygota</taxon>
        <taxon>Neoptera</taxon>
        <taxon>Endopterygota</taxon>
        <taxon>Hymenoptera</taxon>
        <taxon>Apocrita</taxon>
        <taxon>Proctotrupomorpha</taxon>
        <taxon>Chalcidoidea</taxon>
        <taxon>Pteromalidae</taxon>
        <taxon>Pteromalinae</taxon>
        <taxon>Trichomalopsis</taxon>
    </lineage>
</organism>
<evidence type="ECO:0000256" key="1">
    <source>
        <dbReference type="ARBA" id="ARBA00000111"/>
    </source>
</evidence>
<keyword evidence="5" id="KW-0964">Secreted</keyword>
<dbReference type="PRINTS" id="PR00821">
    <property type="entry name" value="TAGLIPASE"/>
</dbReference>